<dbReference type="GeneID" id="19192620"/>
<dbReference type="OrthoDB" id="443402at2759"/>
<feature type="domain" description="Nephrocystin 3-like N-terminal" evidence="3">
    <location>
        <begin position="253"/>
        <end position="433"/>
    </location>
</feature>
<dbReference type="EMBL" id="AMGX01000012">
    <property type="protein sequence ID" value="EXJ68983.1"/>
    <property type="molecule type" value="Genomic_DNA"/>
</dbReference>
<dbReference type="eggNOG" id="ENOG502SHWY">
    <property type="taxonomic scope" value="Eukaryota"/>
</dbReference>
<evidence type="ECO:0000256" key="1">
    <source>
        <dbReference type="ARBA" id="ARBA00022737"/>
    </source>
</evidence>
<comment type="caution">
    <text evidence="4">The sequence shown here is derived from an EMBL/GenBank/DDBJ whole genome shotgun (WGS) entry which is preliminary data.</text>
</comment>
<evidence type="ECO:0000313" key="5">
    <source>
        <dbReference type="Proteomes" id="UP000019471"/>
    </source>
</evidence>
<dbReference type="InterPro" id="IPR027417">
    <property type="entry name" value="P-loop_NTPase"/>
</dbReference>
<dbReference type="Proteomes" id="UP000019471">
    <property type="component" value="Unassembled WGS sequence"/>
</dbReference>
<reference evidence="4 5" key="1">
    <citation type="submission" date="2013-03" db="EMBL/GenBank/DDBJ databases">
        <title>The Genome Sequence of Cladophialophora psammophila CBS 110553.</title>
        <authorList>
            <consortium name="The Broad Institute Genomics Platform"/>
            <person name="Cuomo C."/>
            <person name="de Hoog S."/>
            <person name="Gorbushina A."/>
            <person name="Walker B."/>
            <person name="Young S.K."/>
            <person name="Zeng Q."/>
            <person name="Gargeya S."/>
            <person name="Fitzgerald M."/>
            <person name="Haas B."/>
            <person name="Abouelleil A."/>
            <person name="Allen A.W."/>
            <person name="Alvarado L."/>
            <person name="Arachchi H.M."/>
            <person name="Berlin A.M."/>
            <person name="Chapman S.B."/>
            <person name="Gainer-Dewar J."/>
            <person name="Goldberg J."/>
            <person name="Griggs A."/>
            <person name="Gujja S."/>
            <person name="Hansen M."/>
            <person name="Howarth C."/>
            <person name="Imamovic A."/>
            <person name="Ireland A."/>
            <person name="Larimer J."/>
            <person name="McCowan C."/>
            <person name="Murphy C."/>
            <person name="Pearson M."/>
            <person name="Poon T.W."/>
            <person name="Priest M."/>
            <person name="Roberts A."/>
            <person name="Saif S."/>
            <person name="Shea T."/>
            <person name="Sisk P."/>
            <person name="Sykes S."/>
            <person name="Wortman J."/>
            <person name="Nusbaum C."/>
            <person name="Birren B."/>
        </authorList>
    </citation>
    <scope>NUCLEOTIDE SEQUENCE [LARGE SCALE GENOMIC DNA]</scope>
    <source>
        <strain evidence="4 5">CBS 110553</strain>
    </source>
</reference>
<evidence type="ECO:0000256" key="2">
    <source>
        <dbReference type="SAM" id="Phobius"/>
    </source>
</evidence>
<dbReference type="PANTHER" id="PTHR10039">
    <property type="entry name" value="AMELOGENIN"/>
    <property type="match status" value="1"/>
</dbReference>
<dbReference type="RefSeq" id="XP_007746693.1">
    <property type="nucleotide sequence ID" value="XM_007748503.1"/>
</dbReference>
<dbReference type="AlphaFoldDB" id="W9WM80"/>
<protein>
    <recommendedName>
        <fullName evidence="3">Nephrocystin 3-like N-terminal domain-containing protein</fullName>
    </recommendedName>
</protein>
<name>W9WM80_9EURO</name>
<sequence length="1020" mass="116251">MLDPLSAIGLASAIVQFVDFSAEIIQGAREVYGSMSGTTERNRSLELVVSEMINLTSKLSSTHYSQQSEDEKALGRVANECKILADQVLDLLQKIKAKDPGSTLQALWAALKNQKYKRQRLELEGRLESCRNNLEFQLNFLTSVGTKGRLDALLTSAEGLTGKLEILHKHVEQLRRGTRVTSISPEAQEQLRELLHFTEEDLQKIKQQRVLESLAYADMDTRFEHVSEEHSKTFEWIFGDTTQVGSLNRDTSSKESFLHWLSAGSGIFHISGKLGSGKSTLMKFLCNHPRTETELQHWAGGRKLTFAKFFFWKGSKTVEQKSLIGLVRSLLYETLNACPELIPDVLPDLWAQLKSTPWQVKTKIDLRKLQTRAAMSSLISHRNLYREHCFCFFIDGLDEFEKTPEAGYADLTKLLCSWSEAAPDDVKICVSSREDLVFMSAFSSERRFRLQDLTREDIQSYVRDKLPRADGIFLWVALVVKSIRDQLDENYEVSDVEKELDQLPTELHELFEYLLKSFSSPGRKRAHRTFAMVLKLKDFPVNLSLLGYSFLRDYENDPTFAMETCFPCSDMDDATRRRREYLARIGLYRDCRQFLESQAVQAEMKCSLDSFSTEDAISQLFLAELRCNKGRITNDKLGLVVYALIKMRIQDNIDQEPYRFQESLSATVIHHQGADILEKHINDTITMQLEAAGAVVVKLTNFSASTTLNERSITSPLHISAFCGACEYVAWKIERDPTIIENTFEIAILACCIEWRWETDSEYQRNRIKLLELMLARGLSPNTVIHTCPANNGFTAELSFWQHFLVLKMIHVLHGESEKDFGEMIERFLEYDADPHVWVSMLQDSGGVSTSQEVFMKVTLGRERRTTFEVDAGYVDWKTSPPFAPLGKEVSLRELIEFFDFDNAKTILQLLDGNAEGQERMANVDNAARDHLPGDQQDCMKQDLAVPDPQPERQLTPQLTLEEAEKEPLVLKPSTPKGSSSWLESRAQIPLLSFVLGILVAFILPQLWAMIVTHSRTREP</sequence>
<evidence type="ECO:0000313" key="4">
    <source>
        <dbReference type="EMBL" id="EXJ68983.1"/>
    </source>
</evidence>
<proteinExistence type="predicted"/>
<dbReference type="Gene3D" id="3.40.50.300">
    <property type="entry name" value="P-loop containing nucleotide triphosphate hydrolases"/>
    <property type="match status" value="1"/>
</dbReference>
<dbReference type="STRING" id="1182543.W9WM80"/>
<dbReference type="SUPFAM" id="SSF52540">
    <property type="entry name" value="P-loop containing nucleoside triphosphate hydrolases"/>
    <property type="match status" value="1"/>
</dbReference>
<organism evidence="4 5">
    <name type="scientific">Cladophialophora psammophila CBS 110553</name>
    <dbReference type="NCBI Taxonomy" id="1182543"/>
    <lineage>
        <taxon>Eukaryota</taxon>
        <taxon>Fungi</taxon>
        <taxon>Dikarya</taxon>
        <taxon>Ascomycota</taxon>
        <taxon>Pezizomycotina</taxon>
        <taxon>Eurotiomycetes</taxon>
        <taxon>Chaetothyriomycetidae</taxon>
        <taxon>Chaetothyriales</taxon>
        <taxon>Herpotrichiellaceae</taxon>
        <taxon>Cladophialophora</taxon>
    </lineage>
</organism>
<evidence type="ECO:0000259" key="3">
    <source>
        <dbReference type="Pfam" id="PF24883"/>
    </source>
</evidence>
<dbReference type="HOGENOM" id="CLU_002341_5_1_1"/>
<keyword evidence="2" id="KW-1133">Transmembrane helix</keyword>
<dbReference type="Pfam" id="PF24883">
    <property type="entry name" value="NPHP3_N"/>
    <property type="match status" value="1"/>
</dbReference>
<keyword evidence="2" id="KW-0472">Membrane</keyword>
<feature type="transmembrane region" description="Helical" evidence="2">
    <location>
        <begin position="989"/>
        <end position="1011"/>
    </location>
</feature>
<keyword evidence="2" id="KW-0812">Transmembrane</keyword>
<keyword evidence="1" id="KW-0677">Repeat</keyword>
<keyword evidence="5" id="KW-1185">Reference proteome</keyword>
<dbReference type="InterPro" id="IPR056884">
    <property type="entry name" value="NPHP3-like_N"/>
</dbReference>
<gene>
    <name evidence="4" type="ORF">A1O5_07918</name>
</gene>
<dbReference type="PANTHER" id="PTHR10039:SF5">
    <property type="entry name" value="NACHT DOMAIN-CONTAINING PROTEIN"/>
    <property type="match status" value="1"/>
</dbReference>
<accession>W9WM80</accession>